<accession>A0ABY2ICQ7</accession>
<feature type="domain" description="Tyrosine specific protein phosphatases" evidence="1">
    <location>
        <begin position="113"/>
        <end position="179"/>
    </location>
</feature>
<comment type="caution">
    <text evidence="2">The sequence shown here is derived from an EMBL/GenBank/DDBJ whole genome shotgun (WGS) entry which is preliminary data.</text>
</comment>
<name>A0ABY2ICQ7_9MICO</name>
<dbReference type="PROSITE" id="PS00383">
    <property type="entry name" value="TYR_PHOSPHATASE_1"/>
    <property type="match status" value="1"/>
</dbReference>
<dbReference type="InterPro" id="IPR029021">
    <property type="entry name" value="Prot-tyrosine_phosphatase-like"/>
</dbReference>
<sequence>MSDEPKLTSRTLHVEGLVNARDLGGLRQRNGTLTPRGVFFRSENVDSATPAGWEQIREAGIRTIVDLRQAGERAQDTQPRPDWLTTLPIDLDGLDNATFWKDFWNNGLAGTALYYLPHLNAMPERSVSVLAALAGAPEGGILFHCMAGRDRTGLIALLLLTAIDVEPEAIVDDYLETVRLADRRARASQRENAEPTIEALCQSHGTTTEGAFRAALRGLDLAELLASPGLSAAEREAITSWRGNASSVHMKSIQNWR</sequence>
<dbReference type="Proteomes" id="UP000297608">
    <property type="component" value="Unassembled WGS sequence"/>
</dbReference>
<evidence type="ECO:0000259" key="1">
    <source>
        <dbReference type="PROSITE" id="PS50056"/>
    </source>
</evidence>
<dbReference type="EMBL" id="SOFG01000018">
    <property type="protein sequence ID" value="TFB85242.1"/>
    <property type="molecule type" value="Genomic_DNA"/>
</dbReference>
<evidence type="ECO:0000313" key="2">
    <source>
        <dbReference type="EMBL" id="TFB85242.1"/>
    </source>
</evidence>
<dbReference type="PROSITE" id="PS50056">
    <property type="entry name" value="TYR_PHOSPHATASE_2"/>
    <property type="match status" value="1"/>
</dbReference>
<reference evidence="2 3" key="1">
    <citation type="submission" date="2019-03" db="EMBL/GenBank/DDBJ databases">
        <title>Genomics of glacier-inhabiting Cryobacterium strains.</title>
        <authorList>
            <person name="Liu Q."/>
            <person name="Xin Y.-H."/>
        </authorList>
    </citation>
    <scope>NUCLEOTIDE SEQUENCE [LARGE SCALE GENOMIC DNA]</scope>
    <source>
        <strain evidence="2 3">MDB2-B</strain>
    </source>
</reference>
<gene>
    <name evidence="2" type="ORF">E3O44_13715</name>
</gene>
<dbReference type="Pfam" id="PF13350">
    <property type="entry name" value="Y_phosphatase3"/>
    <property type="match status" value="1"/>
</dbReference>
<protein>
    <submittedName>
        <fullName evidence="2">Tyrosine-protein phosphatase</fullName>
    </submittedName>
</protein>
<proteinExistence type="predicted"/>
<organism evidence="2 3">
    <name type="scientific">Cryobacterium algoricola</name>
    <dbReference type="NCBI Taxonomy" id="1259183"/>
    <lineage>
        <taxon>Bacteria</taxon>
        <taxon>Bacillati</taxon>
        <taxon>Actinomycetota</taxon>
        <taxon>Actinomycetes</taxon>
        <taxon>Micrococcales</taxon>
        <taxon>Microbacteriaceae</taxon>
        <taxon>Cryobacterium</taxon>
    </lineage>
</organism>
<dbReference type="SUPFAM" id="SSF52799">
    <property type="entry name" value="(Phosphotyrosine protein) phosphatases II"/>
    <property type="match status" value="1"/>
</dbReference>
<keyword evidence="3" id="KW-1185">Reference proteome</keyword>
<dbReference type="InterPro" id="IPR026893">
    <property type="entry name" value="Tyr/Ser_Pase_IphP-type"/>
</dbReference>
<dbReference type="Gene3D" id="3.90.190.10">
    <property type="entry name" value="Protein tyrosine phosphatase superfamily"/>
    <property type="match status" value="1"/>
</dbReference>
<dbReference type="InterPro" id="IPR016130">
    <property type="entry name" value="Tyr_Pase_AS"/>
</dbReference>
<dbReference type="RefSeq" id="WP_134535344.1">
    <property type="nucleotide sequence ID" value="NZ_SOFG01000018.1"/>
</dbReference>
<evidence type="ECO:0000313" key="3">
    <source>
        <dbReference type="Proteomes" id="UP000297608"/>
    </source>
</evidence>
<dbReference type="InterPro" id="IPR000387">
    <property type="entry name" value="Tyr_Pase_dom"/>
</dbReference>